<proteinExistence type="predicted"/>
<evidence type="ECO:0000313" key="1">
    <source>
        <dbReference type="EMBL" id="QDY77423.1"/>
    </source>
</evidence>
<dbReference type="AlphaFoldDB" id="A0A5B8JIV7"/>
<evidence type="ECO:0000313" key="2">
    <source>
        <dbReference type="Proteomes" id="UP000320580"/>
    </source>
</evidence>
<keyword evidence="2" id="KW-1185">Reference proteome</keyword>
<dbReference type="EMBL" id="CP042266">
    <property type="protein sequence ID" value="QDY77423.1"/>
    <property type="molecule type" value="Genomic_DNA"/>
</dbReference>
<sequence length="148" mass="16738">MRPSTPRSSRPYLTGAAALVAQHLTRRRTALNQAVFLRPLSTRMPRVISYVRTTPGTDPDPVFTRLRGFARLHDWHVGHELYDTAGDTPQESIAWQRARRLMHEGFADGVVVPDRSHISGDDRAYLAEIEFVGERQCFTALLVPESEL</sequence>
<accession>A0A5B8JIV7</accession>
<protein>
    <recommendedName>
        <fullName evidence="3">Recombinase family protein</fullName>
    </recommendedName>
</protein>
<dbReference type="Proteomes" id="UP000320580">
    <property type="component" value="Chromosome"/>
</dbReference>
<reference evidence="1 2" key="1">
    <citation type="submission" date="2019-07" db="EMBL/GenBank/DDBJ databases">
        <authorList>
            <person name="Zhu P."/>
        </authorList>
    </citation>
    <scope>NUCLEOTIDE SEQUENCE [LARGE SCALE GENOMIC DNA]</scope>
    <source>
        <strain evidence="1 2">SSL-25</strain>
    </source>
</reference>
<dbReference type="KEGG" id="sqz:FQU76_13815"/>
<dbReference type="RefSeq" id="WP_146480761.1">
    <property type="nucleotide sequence ID" value="NZ_CP042266.1"/>
</dbReference>
<organism evidence="1 2">
    <name type="scientific">Streptomyces qinzhouensis</name>
    <dbReference type="NCBI Taxonomy" id="2599401"/>
    <lineage>
        <taxon>Bacteria</taxon>
        <taxon>Bacillati</taxon>
        <taxon>Actinomycetota</taxon>
        <taxon>Actinomycetes</taxon>
        <taxon>Kitasatosporales</taxon>
        <taxon>Streptomycetaceae</taxon>
        <taxon>Streptomyces</taxon>
    </lineage>
</organism>
<gene>
    <name evidence="1" type="ORF">FQU76_13815</name>
</gene>
<name>A0A5B8JIV7_9ACTN</name>
<evidence type="ECO:0008006" key="3">
    <source>
        <dbReference type="Google" id="ProtNLM"/>
    </source>
</evidence>
<dbReference type="OrthoDB" id="4321707at2"/>